<evidence type="ECO:0000256" key="9">
    <source>
        <dbReference type="RuleBase" id="RU369079"/>
    </source>
</evidence>
<feature type="transmembrane region" description="Helical" evidence="9">
    <location>
        <begin position="57"/>
        <end position="74"/>
    </location>
</feature>
<comment type="similarity">
    <text evidence="8 9">Belongs to the TRAP transporter small permease family.</text>
</comment>
<dbReference type="EMBL" id="FPBD01000010">
    <property type="protein sequence ID" value="SFU14784.1"/>
    <property type="molecule type" value="Genomic_DNA"/>
</dbReference>
<dbReference type="GO" id="GO:0022857">
    <property type="term" value="F:transmembrane transporter activity"/>
    <property type="evidence" value="ECO:0007669"/>
    <property type="project" value="UniProtKB-UniRule"/>
</dbReference>
<evidence type="ECO:0000256" key="6">
    <source>
        <dbReference type="ARBA" id="ARBA00022989"/>
    </source>
</evidence>
<dbReference type="InterPro" id="IPR055348">
    <property type="entry name" value="DctQ"/>
</dbReference>
<evidence type="ECO:0000256" key="7">
    <source>
        <dbReference type="ARBA" id="ARBA00023136"/>
    </source>
</evidence>
<evidence type="ECO:0000256" key="1">
    <source>
        <dbReference type="ARBA" id="ARBA00004429"/>
    </source>
</evidence>
<dbReference type="AlphaFoldDB" id="A0A1I7DT22"/>
<evidence type="ECO:0000256" key="3">
    <source>
        <dbReference type="ARBA" id="ARBA00022475"/>
    </source>
</evidence>
<keyword evidence="6 9" id="KW-1133">Transmembrane helix</keyword>
<comment type="function">
    <text evidence="9">Part of the tripartite ATP-independent periplasmic (TRAP) transport system.</text>
</comment>
<sequence>MLKAIEKGLAAINNPIARAGEYVGGFFLVIMTSIVLLQVFFRYILNSPISWTDEASRFLMIYMTYLALPVIYLTGKNIAMTFVLDAVEGTRIGHLLKAIIHVIALVLFAVWIKFGWVFFGTGSVTADSLPIPMYVIYIAPPALLAITCLAALQKLVGELDQFIHFNANNKSENA</sequence>
<comment type="subcellular location">
    <subcellularLocation>
        <location evidence="1 9">Cell inner membrane</location>
        <topology evidence="1 9">Multi-pass membrane protein</topology>
    </subcellularLocation>
</comment>
<feature type="transmembrane region" description="Helical" evidence="9">
    <location>
        <begin position="21"/>
        <end position="45"/>
    </location>
</feature>
<evidence type="ECO:0000256" key="5">
    <source>
        <dbReference type="ARBA" id="ARBA00022692"/>
    </source>
</evidence>
<accession>A0A1I7DT22</accession>
<reference evidence="12" key="1">
    <citation type="submission" date="2016-10" db="EMBL/GenBank/DDBJ databases">
        <authorList>
            <person name="Varghese N."/>
            <person name="Submissions S."/>
        </authorList>
    </citation>
    <scope>NUCLEOTIDE SEQUENCE [LARGE SCALE GENOMIC DNA]</scope>
    <source>
        <strain evidence="12">DSM 17465</strain>
    </source>
</reference>
<keyword evidence="4 9" id="KW-0997">Cell inner membrane</keyword>
<feature type="transmembrane region" description="Helical" evidence="9">
    <location>
        <begin position="95"/>
        <end position="119"/>
    </location>
</feature>
<keyword evidence="2 9" id="KW-0813">Transport</keyword>
<dbReference type="GO" id="GO:0015740">
    <property type="term" value="P:C4-dicarboxylate transport"/>
    <property type="evidence" value="ECO:0007669"/>
    <property type="project" value="TreeGrafter"/>
</dbReference>
<evidence type="ECO:0000313" key="11">
    <source>
        <dbReference type="EMBL" id="SFU14784.1"/>
    </source>
</evidence>
<gene>
    <name evidence="11" type="ORF">SAMN05444141_11065</name>
</gene>
<evidence type="ECO:0000256" key="2">
    <source>
        <dbReference type="ARBA" id="ARBA00022448"/>
    </source>
</evidence>
<evidence type="ECO:0000256" key="4">
    <source>
        <dbReference type="ARBA" id="ARBA00022519"/>
    </source>
</evidence>
<feature type="domain" description="Tripartite ATP-independent periplasmic transporters DctQ component" evidence="10">
    <location>
        <begin position="31"/>
        <end position="159"/>
    </location>
</feature>
<name>A0A1I7DT22_9HYPH</name>
<evidence type="ECO:0000313" key="12">
    <source>
        <dbReference type="Proteomes" id="UP000183371"/>
    </source>
</evidence>
<comment type="subunit">
    <text evidence="9">The complex comprises the extracytoplasmic solute receptor protein and the two transmembrane proteins.</text>
</comment>
<dbReference type="GO" id="GO:0005886">
    <property type="term" value="C:plasma membrane"/>
    <property type="evidence" value="ECO:0007669"/>
    <property type="project" value="UniProtKB-SubCell"/>
</dbReference>
<dbReference type="PANTHER" id="PTHR35011">
    <property type="entry name" value="2,3-DIKETO-L-GULONATE TRAP TRANSPORTER SMALL PERMEASE PROTEIN YIAM"/>
    <property type="match status" value="1"/>
</dbReference>
<dbReference type="InterPro" id="IPR007387">
    <property type="entry name" value="TRAP_DctQ"/>
</dbReference>
<keyword evidence="5 9" id="KW-0812">Transmembrane</keyword>
<evidence type="ECO:0000259" key="10">
    <source>
        <dbReference type="Pfam" id="PF04290"/>
    </source>
</evidence>
<dbReference type="RefSeq" id="WP_054784185.1">
    <property type="nucleotide sequence ID" value="NZ_FPBD01000010.1"/>
</dbReference>
<keyword evidence="12" id="KW-1185">Reference proteome</keyword>
<keyword evidence="3" id="KW-1003">Cell membrane</keyword>
<protein>
    <recommendedName>
        <fullName evidence="9">TRAP transporter small permease protein</fullName>
    </recommendedName>
</protein>
<dbReference type="Proteomes" id="UP000183371">
    <property type="component" value="Unassembled WGS sequence"/>
</dbReference>
<keyword evidence="7 9" id="KW-0472">Membrane</keyword>
<proteinExistence type="inferred from homology"/>
<dbReference type="Pfam" id="PF04290">
    <property type="entry name" value="DctQ"/>
    <property type="match status" value="1"/>
</dbReference>
<feature type="transmembrane region" description="Helical" evidence="9">
    <location>
        <begin position="131"/>
        <end position="152"/>
    </location>
</feature>
<dbReference type="PANTHER" id="PTHR35011:SF11">
    <property type="entry name" value="TRAP TRANSPORTER SMALL PERMEASE PROTEIN"/>
    <property type="match status" value="1"/>
</dbReference>
<organism evidence="11 12">
    <name type="scientific">Pseudovibrio denitrificans</name>
    <dbReference type="NCBI Taxonomy" id="258256"/>
    <lineage>
        <taxon>Bacteria</taxon>
        <taxon>Pseudomonadati</taxon>
        <taxon>Pseudomonadota</taxon>
        <taxon>Alphaproteobacteria</taxon>
        <taxon>Hyphomicrobiales</taxon>
        <taxon>Stappiaceae</taxon>
        <taxon>Pseudovibrio</taxon>
    </lineage>
</organism>
<evidence type="ECO:0000256" key="8">
    <source>
        <dbReference type="ARBA" id="ARBA00038436"/>
    </source>
</evidence>